<evidence type="ECO:0000256" key="5">
    <source>
        <dbReference type="ARBA" id="ARBA00022806"/>
    </source>
</evidence>
<dbReference type="FunFam" id="3.40.50.300:FF:000468">
    <property type="entry name" value="ATP-dependent RNA helicase RhlE"/>
    <property type="match status" value="1"/>
</dbReference>
<dbReference type="EC" id="3.6.4.13" evidence="1"/>
<dbReference type="InterPro" id="IPR000629">
    <property type="entry name" value="RNA-helicase_DEAD-box_CS"/>
</dbReference>
<dbReference type="GO" id="GO:0003676">
    <property type="term" value="F:nucleic acid binding"/>
    <property type="evidence" value="ECO:0007669"/>
    <property type="project" value="InterPro"/>
</dbReference>
<keyword evidence="5 11" id="KW-0347">Helicase</keyword>
<dbReference type="InterPro" id="IPR001650">
    <property type="entry name" value="Helicase_C-like"/>
</dbReference>
<dbReference type="GO" id="GO:0003724">
    <property type="term" value="F:RNA helicase activity"/>
    <property type="evidence" value="ECO:0007669"/>
    <property type="project" value="UniProtKB-EC"/>
</dbReference>
<dbReference type="CDD" id="cd00268">
    <property type="entry name" value="DEADc"/>
    <property type="match status" value="1"/>
</dbReference>
<dbReference type="CDD" id="cd18787">
    <property type="entry name" value="SF2_C_DEAD"/>
    <property type="match status" value="1"/>
</dbReference>
<evidence type="ECO:0000256" key="8">
    <source>
        <dbReference type="ARBA" id="ARBA00047984"/>
    </source>
</evidence>
<feature type="domain" description="Helicase C-terminal" evidence="14">
    <location>
        <begin position="234"/>
        <end position="387"/>
    </location>
</feature>
<dbReference type="GO" id="GO:0005524">
    <property type="term" value="F:ATP binding"/>
    <property type="evidence" value="ECO:0007669"/>
    <property type="project" value="UniProtKB-KW"/>
</dbReference>
<protein>
    <recommendedName>
        <fullName evidence="9">DEAD-box ATP-dependent RNA helicase RhpA</fullName>
        <ecNumber evidence="1">3.6.4.13</ecNumber>
    </recommendedName>
</protein>
<dbReference type="PROSITE" id="PS51194">
    <property type="entry name" value="HELICASE_CTER"/>
    <property type="match status" value="1"/>
</dbReference>
<dbReference type="AlphaFoldDB" id="A0A1Y0ETT6"/>
<evidence type="ECO:0000259" key="14">
    <source>
        <dbReference type="PROSITE" id="PS51194"/>
    </source>
</evidence>
<feature type="compositionally biased region" description="Basic and acidic residues" evidence="12">
    <location>
        <begin position="437"/>
        <end position="449"/>
    </location>
</feature>
<evidence type="ECO:0000256" key="7">
    <source>
        <dbReference type="ARBA" id="ARBA00038437"/>
    </source>
</evidence>
<feature type="domain" description="DEAD-box RNA helicase Q" evidence="15">
    <location>
        <begin position="1"/>
        <end position="29"/>
    </location>
</feature>
<sequence>MTFDDLNLAPAILDAVRDMGYDAPTPIQAQAIPLVLEGHDLLAGAQTGTGKTAAFALPLLNKLSQQAAGKSKFGGKAVRALVLTPTRELAAQIDDNVRAYCKNLPQLNSTVIFGGVGMKPQIDRLAKGVDVLVATPGRLLDLQDQGYLDLSTVEILVLDEADRMLDMGFIHDVKKVLKLLPKDKQSLLFSATFSNEIRELANGLLHSPKSIQVTPPNTTVQRITQLIHPVGRGKKKAALLSIIEQHNWSQVLVFTRTKYGANSVAEYLTKNGVQAMALHGNKSQTARTQALAGFKSGELRALVATDIAARGIDIEDLPHVVNYEIPNVPEDYVHRIGRTGRAGADGHAVSLVCMDEEGFMMEIERFTKQEIPAQMLDGFGPEEGERAEPIAMGRQTLWGGLGKPPSRDVMAAAAKAARQEMMQRIRDNKATQGQKPKRADGDAEADGQRPARGNAQRPARGNAGQAASADGRPGQGHNRSRRRGNGAGGSAAPRADFQERVDGEAGHAPMREPRADGEGGGRNRRSRAPYGQDRNDGQRAQPRERADFDEDYDPDLERLPRNVDPLQTNLHNRRSNGVRRPAAPGSQPDPMRTSIDAMGAGKRYGGGGGAGGNRGGNHFGGGAGNGGGRGRSRSRSGGGGGGGSSNGGGNGWRSLNGR</sequence>
<keyword evidence="4 11" id="KW-0378">Hydrolase</keyword>
<dbReference type="PANTHER" id="PTHR47959">
    <property type="entry name" value="ATP-DEPENDENT RNA HELICASE RHLE-RELATED"/>
    <property type="match status" value="1"/>
</dbReference>
<dbReference type="GO" id="GO:0009266">
    <property type="term" value="P:response to temperature stimulus"/>
    <property type="evidence" value="ECO:0007669"/>
    <property type="project" value="UniProtKB-ARBA"/>
</dbReference>
<evidence type="ECO:0000313" key="16">
    <source>
        <dbReference type="EMBL" id="ARU06729.1"/>
    </source>
</evidence>
<evidence type="ECO:0000259" key="15">
    <source>
        <dbReference type="PROSITE" id="PS51195"/>
    </source>
</evidence>
<evidence type="ECO:0000256" key="2">
    <source>
        <dbReference type="ARBA" id="ARBA00022490"/>
    </source>
</evidence>
<evidence type="ECO:0000256" key="4">
    <source>
        <dbReference type="ARBA" id="ARBA00022801"/>
    </source>
</evidence>
<dbReference type="FunFam" id="3.40.50.300:FF:000108">
    <property type="entry name" value="ATP-dependent RNA helicase RhlE"/>
    <property type="match status" value="1"/>
</dbReference>
<evidence type="ECO:0000313" key="17">
    <source>
        <dbReference type="Proteomes" id="UP000196138"/>
    </source>
</evidence>
<dbReference type="Proteomes" id="UP000196138">
    <property type="component" value="Chromosome"/>
</dbReference>
<dbReference type="Pfam" id="PF00271">
    <property type="entry name" value="Helicase_C"/>
    <property type="match status" value="1"/>
</dbReference>
<dbReference type="SMART" id="SM00490">
    <property type="entry name" value="HELICc"/>
    <property type="match status" value="1"/>
</dbReference>
<dbReference type="KEGG" id="cser:CCO03_07780"/>
<feature type="region of interest" description="Disordered" evidence="12">
    <location>
        <begin position="426"/>
        <end position="658"/>
    </location>
</feature>
<dbReference type="InterPro" id="IPR011545">
    <property type="entry name" value="DEAD/DEAH_box_helicase_dom"/>
</dbReference>
<dbReference type="PROSITE" id="PS51192">
    <property type="entry name" value="HELICASE_ATP_BIND_1"/>
    <property type="match status" value="1"/>
</dbReference>
<evidence type="ECO:0000256" key="11">
    <source>
        <dbReference type="RuleBase" id="RU000492"/>
    </source>
</evidence>
<dbReference type="PANTHER" id="PTHR47959:SF13">
    <property type="entry name" value="ATP-DEPENDENT RNA HELICASE RHLE"/>
    <property type="match status" value="1"/>
</dbReference>
<keyword evidence="3 11" id="KW-0547">Nucleotide-binding</keyword>
<dbReference type="GO" id="GO:0016787">
    <property type="term" value="F:hydrolase activity"/>
    <property type="evidence" value="ECO:0007669"/>
    <property type="project" value="UniProtKB-KW"/>
</dbReference>
<feature type="short sequence motif" description="Q motif" evidence="10">
    <location>
        <begin position="1"/>
        <end position="29"/>
    </location>
</feature>
<feature type="compositionally biased region" description="Basic and acidic residues" evidence="12">
    <location>
        <begin position="533"/>
        <end position="546"/>
    </location>
</feature>
<name>A0A1Y0ETT6_9BURK</name>
<evidence type="ECO:0000256" key="10">
    <source>
        <dbReference type="PROSITE-ProRule" id="PRU00552"/>
    </source>
</evidence>
<evidence type="ECO:0000256" key="6">
    <source>
        <dbReference type="ARBA" id="ARBA00022840"/>
    </source>
</evidence>
<proteinExistence type="inferred from homology"/>
<gene>
    <name evidence="16" type="ORF">CCO03_07780</name>
</gene>
<dbReference type="Pfam" id="PF00270">
    <property type="entry name" value="DEAD"/>
    <property type="match status" value="1"/>
</dbReference>
<dbReference type="PROSITE" id="PS51195">
    <property type="entry name" value="Q_MOTIF"/>
    <property type="match status" value="1"/>
</dbReference>
<evidence type="ECO:0000256" key="9">
    <source>
        <dbReference type="ARBA" id="ARBA00074363"/>
    </source>
</evidence>
<organism evidence="16 17">
    <name type="scientific">Comamonas serinivorans</name>
    <dbReference type="NCBI Taxonomy" id="1082851"/>
    <lineage>
        <taxon>Bacteria</taxon>
        <taxon>Pseudomonadati</taxon>
        <taxon>Pseudomonadota</taxon>
        <taxon>Betaproteobacteria</taxon>
        <taxon>Burkholderiales</taxon>
        <taxon>Comamonadaceae</taxon>
        <taxon>Comamonas</taxon>
    </lineage>
</organism>
<evidence type="ECO:0000256" key="3">
    <source>
        <dbReference type="ARBA" id="ARBA00022741"/>
    </source>
</evidence>
<dbReference type="RefSeq" id="WP_087284398.1">
    <property type="nucleotide sequence ID" value="NZ_CP021455.1"/>
</dbReference>
<reference evidence="16 17" key="1">
    <citation type="submission" date="2017-05" db="EMBL/GenBank/DDBJ databases">
        <authorList>
            <person name="Song R."/>
            <person name="Chenine A.L."/>
            <person name="Ruprecht R.M."/>
        </authorList>
    </citation>
    <scope>NUCLEOTIDE SEQUENCE [LARGE SCALE GENOMIC DNA]</scope>
    <source>
        <strain evidence="16 17">DSM 26136</strain>
    </source>
</reference>
<dbReference type="SMART" id="SM00487">
    <property type="entry name" value="DEXDc"/>
    <property type="match status" value="1"/>
</dbReference>
<evidence type="ECO:0000256" key="12">
    <source>
        <dbReference type="SAM" id="MobiDB-lite"/>
    </source>
</evidence>
<feature type="compositionally biased region" description="Gly residues" evidence="12">
    <location>
        <begin position="636"/>
        <end position="651"/>
    </location>
</feature>
<dbReference type="InterPro" id="IPR027417">
    <property type="entry name" value="P-loop_NTPase"/>
</dbReference>
<dbReference type="GO" id="GO:0042255">
    <property type="term" value="P:ribosome assembly"/>
    <property type="evidence" value="ECO:0007669"/>
    <property type="project" value="UniProtKB-ARBA"/>
</dbReference>
<dbReference type="InterPro" id="IPR014014">
    <property type="entry name" value="RNA_helicase_DEAD_Q_motif"/>
</dbReference>
<feature type="compositionally biased region" description="Basic and acidic residues" evidence="12">
    <location>
        <begin position="496"/>
        <end position="521"/>
    </location>
</feature>
<evidence type="ECO:0000256" key="1">
    <source>
        <dbReference type="ARBA" id="ARBA00012552"/>
    </source>
</evidence>
<dbReference type="InterPro" id="IPR050079">
    <property type="entry name" value="DEAD_box_RNA_helicase"/>
</dbReference>
<dbReference type="InterPro" id="IPR014001">
    <property type="entry name" value="Helicase_ATP-bd"/>
</dbReference>
<dbReference type="PROSITE" id="PS00039">
    <property type="entry name" value="DEAD_ATP_HELICASE"/>
    <property type="match status" value="1"/>
</dbReference>
<feature type="compositionally biased region" description="Gly residues" evidence="12">
    <location>
        <begin position="602"/>
        <end position="629"/>
    </location>
</feature>
<keyword evidence="17" id="KW-1185">Reference proteome</keyword>
<dbReference type="EMBL" id="CP021455">
    <property type="protein sequence ID" value="ARU06729.1"/>
    <property type="molecule type" value="Genomic_DNA"/>
</dbReference>
<keyword evidence="2" id="KW-0963">Cytoplasm</keyword>
<keyword evidence="6 11" id="KW-0067">ATP-binding</keyword>
<accession>A0A1Y0ETT6</accession>
<evidence type="ECO:0000259" key="13">
    <source>
        <dbReference type="PROSITE" id="PS51192"/>
    </source>
</evidence>
<dbReference type="SUPFAM" id="SSF52540">
    <property type="entry name" value="P-loop containing nucleoside triphosphate hydrolases"/>
    <property type="match status" value="1"/>
</dbReference>
<dbReference type="Gene3D" id="3.40.50.300">
    <property type="entry name" value="P-loop containing nucleotide triphosphate hydrolases"/>
    <property type="match status" value="2"/>
</dbReference>
<dbReference type="OrthoDB" id="8520957at2"/>
<feature type="domain" description="Helicase ATP-binding" evidence="13">
    <location>
        <begin position="32"/>
        <end position="211"/>
    </location>
</feature>
<dbReference type="GO" id="GO:0005829">
    <property type="term" value="C:cytosol"/>
    <property type="evidence" value="ECO:0007669"/>
    <property type="project" value="TreeGrafter"/>
</dbReference>
<dbReference type="InterPro" id="IPR044742">
    <property type="entry name" value="DEAD/DEAH_RhlB"/>
</dbReference>
<comment type="catalytic activity">
    <reaction evidence="8">
        <text>ATP + H2O = ADP + phosphate + H(+)</text>
        <dbReference type="Rhea" id="RHEA:13065"/>
        <dbReference type="ChEBI" id="CHEBI:15377"/>
        <dbReference type="ChEBI" id="CHEBI:15378"/>
        <dbReference type="ChEBI" id="CHEBI:30616"/>
        <dbReference type="ChEBI" id="CHEBI:43474"/>
        <dbReference type="ChEBI" id="CHEBI:456216"/>
        <dbReference type="EC" id="3.6.4.13"/>
    </reaction>
</comment>
<comment type="similarity">
    <text evidence="7 11">Belongs to the DEAD box helicase family.</text>
</comment>